<feature type="transmembrane region" description="Helical" evidence="8">
    <location>
        <begin position="309"/>
        <end position="340"/>
    </location>
</feature>
<keyword evidence="5 8" id="KW-0812">Transmembrane</keyword>
<dbReference type="EMBL" id="BAAABV010000017">
    <property type="protein sequence ID" value="GAA0294281.1"/>
    <property type="molecule type" value="Genomic_DNA"/>
</dbReference>
<comment type="similarity">
    <text evidence="2">Belongs to the autoinducer-2 exporter (AI-2E) (TC 2.A.86) family.</text>
</comment>
<dbReference type="PANTHER" id="PTHR21716">
    <property type="entry name" value="TRANSMEMBRANE PROTEIN"/>
    <property type="match status" value="1"/>
</dbReference>
<keyword evidence="4" id="KW-1003">Cell membrane</keyword>
<evidence type="ECO:0000256" key="3">
    <source>
        <dbReference type="ARBA" id="ARBA00022448"/>
    </source>
</evidence>
<dbReference type="RefSeq" id="WP_344160002.1">
    <property type="nucleotide sequence ID" value="NZ_BAAABV010000017.1"/>
</dbReference>
<feature type="transmembrane region" description="Helical" evidence="8">
    <location>
        <begin position="239"/>
        <end position="265"/>
    </location>
</feature>
<dbReference type="Proteomes" id="UP001501867">
    <property type="component" value="Unassembled WGS sequence"/>
</dbReference>
<evidence type="ECO:0000256" key="6">
    <source>
        <dbReference type="ARBA" id="ARBA00022989"/>
    </source>
</evidence>
<feature type="transmembrane region" description="Helical" evidence="8">
    <location>
        <begin position="44"/>
        <end position="63"/>
    </location>
</feature>
<dbReference type="PANTHER" id="PTHR21716:SF53">
    <property type="entry name" value="PERMEASE PERM-RELATED"/>
    <property type="match status" value="1"/>
</dbReference>
<feature type="transmembrane region" description="Helical" evidence="8">
    <location>
        <begin position="75"/>
        <end position="100"/>
    </location>
</feature>
<proteinExistence type="inferred from homology"/>
<keyword evidence="10" id="KW-1185">Reference proteome</keyword>
<feature type="transmembrane region" description="Helical" evidence="8">
    <location>
        <begin position="272"/>
        <end position="289"/>
    </location>
</feature>
<protein>
    <submittedName>
        <fullName evidence="9">AI-2E family transporter</fullName>
    </submittedName>
</protein>
<feature type="transmembrane region" description="Helical" evidence="8">
    <location>
        <begin position="18"/>
        <end position="38"/>
    </location>
</feature>
<gene>
    <name evidence="9" type="ORF">GCM10010302_36140</name>
</gene>
<evidence type="ECO:0000256" key="5">
    <source>
        <dbReference type="ARBA" id="ARBA00022692"/>
    </source>
</evidence>
<evidence type="ECO:0000313" key="9">
    <source>
        <dbReference type="EMBL" id="GAA0294281.1"/>
    </source>
</evidence>
<name>A0ABP3F235_9ACTN</name>
<evidence type="ECO:0000256" key="1">
    <source>
        <dbReference type="ARBA" id="ARBA00004651"/>
    </source>
</evidence>
<evidence type="ECO:0000313" key="10">
    <source>
        <dbReference type="Proteomes" id="UP001501867"/>
    </source>
</evidence>
<keyword evidence="7 8" id="KW-0472">Membrane</keyword>
<keyword evidence="3" id="KW-0813">Transport</keyword>
<reference evidence="10" key="1">
    <citation type="journal article" date="2019" name="Int. J. Syst. Evol. Microbiol.">
        <title>The Global Catalogue of Microorganisms (GCM) 10K type strain sequencing project: providing services to taxonomists for standard genome sequencing and annotation.</title>
        <authorList>
            <consortium name="The Broad Institute Genomics Platform"/>
            <consortium name="The Broad Institute Genome Sequencing Center for Infectious Disease"/>
            <person name="Wu L."/>
            <person name="Ma J."/>
        </authorList>
    </citation>
    <scope>NUCLEOTIDE SEQUENCE [LARGE SCALE GENOMIC DNA]</scope>
    <source>
        <strain evidence="10">JCM 4505</strain>
    </source>
</reference>
<comment type="subcellular location">
    <subcellularLocation>
        <location evidence="1">Cell membrane</location>
        <topology evidence="1">Multi-pass membrane protein</topology>
    </subcellularLocation>
</comment>
<keyword evidence="6 8" id="KW-1133">Transmembrane helix</keyword>
<dbReference type="Pfam" id="PF01594">
    <property type="entry name" value="AI-2E_transport"/>
    <property type="match status" value="1"/>
</dbReference>
<feature type="transmembrane region" description="Helical" evidence="8">
    <location>
        <begin position="211"/>
        <end position="233"/>
    </location>
</feature>
<evidence type="ECO:0000256" key="8">
    <source>
        <dbReference type="SAM" id="Phobius"/>
    </source>
</evidence>
<feature type="transmembrane region" description="Helical" evidence="8">
    <location>
        <begin position="150"/>
        <end position="175"/>
    </location>
</feature>
<comment type="caution">
    <text evidence="9">The sequence shown here is derived from an EMBL/GenBank/DDBJ whole genome shotgun (WGS) entry which is preliminary data.</text>
</comment>
<sequence>MPAPAPRTSLLPDPVRRLAAWCAVVLLVTGVAAVGVWLCVVFKTAVTPVLLALLGTALLGPLHRWLVRMRLNRSLAAALTCLAVVAVVGGATYVVVAALIETGDQIVGALKRAGESLAEHFGAAGTSLQDLAANAKELLAKFGGTAASGVISGISVVGEMLATALLALLLIFFFLRDSHRAAGALRSLAPRSAGDTVEAIARRAYQAVEGFMRGTTFIAAIDAVCITVGLLVLRVPGAVGLGALVFVGAYVPYLGAFISGAVAVLVALADRGWVIGLWALGVVLAVQVLEGHVLQPLIQSRTVQMHPAAVLLALTAGASVAGILGMLLAVPLTAAAFGVLSELRTRYGSPATGPGGPAAAGDG</sequence>
<organism evidence="9 10">
    <name type="scientific">Streptomyces polychromogenes</name>
    <dbReference type="NCBI Taxonomy" id="67342"/>
    <lineage>
        <taxon>Bacteria</taxon>
        <taxon>Bacillati</taxon>
        <taxon>Actinomycetota</taxon>
        <taxon>Actinomycetes</taxon>
        <taxon>Kitasatosporales</taxon>
        <taxon>Streptomycetaceae</taxon>
        <taxon>Streptomyces</taxon>
    </lineage>
</organism>
<dbReference type="InterPro" id="IPR002549">
    <property type="entry name" value="AI-2E-like"/>
</dbReference>
<evidence type="ECO:0000256" key="4">
    <source>
        <dbReference type="ARBA" id="ARBA00022475"/>
    </source>
</evidence>
<evidence type="ECO:0000256" key="2">
    <source>
        <dbReference type="ARBA" id="ARBA00009773"/>
    </source>
</evidence>
<evidence type="ECO:0000256" key="7">
    <source>
        <dbReference type="ARBA" id="ARBA00023136"/>
    </source>
</evidence>
<accession>A0ABP3F235</accession>